<keyword evidence="13" id="KW-1185">Reference proteome</keyword>
<dbReference type="AlphaFoldDB" id="A0A8T1PRQ6"/>
<keyword evidence="3" id="KW-0223">Dioxygenase</keyword>
<dbReference type="FunFam" id="2.60.120.330:FF:000025">
    <property type="entry name" value="Gibberellin 2-beta-dioxygenase 2"/>
    <property type="match status" value="1"/>
</dbReference>
<gene>
    <name evidence="12" type="ORF">CIPAW_08G086600</name>
</gene>
<dbReference type="PROSITE" id="PS51471">
    <property type="entry name" value="FE2OG_OXY"/>
    <property type="match status" value="1"/>
</dbReference>
<accession>A0A8T1PRQ6</accession>
<name>A0A8T1PRQ6_CARIL</name>
<dbReference type="GO" id="GO:0009685">
    <property type="term" value="P:gibberellin metabolic process"/>
    <property type="evidence" value="ECO:0007669"/>
    <property type="project" value="UniProtKB-ARBA"/>
</dbReference>
<evidence type="ECO:0000256" key="9">
    <source>
        <dbReference type="ARBA" id="ARBA00066708"/>
    </source>
</evidence>
<reference evidence="12" key="1">
    <citation type="submission" date="2020-12" db="EMBL/GenBank/DDBJ databases">
        <title>WGS assembly of Carya illinoinensis cv. Pawnee.</title>
        <authorList>
            <person name="Platts A."/>
            <person name="Shu S."/>
            <person name="Wright S."/>
            <person name="Barry K."/>
            <person name="Edger P."/>
            <person name="Pires J.C."/>
            <person name="Schmutz J."/>
        </authorList>
    </citation>
    <scope>NUCLEOTIDE SEQUENCE</scope>
    <source>
        <tissue evidence="12">Leaf</tissue>
    </source>
</reference>
<comment type="similarity">
    <text evidence="8">Belongs to the iron/ascorbate-dependent oxidoreductase family. GA2OX subfamily.</text>
</comment>
<evidence type="ECO:0000256" key="2">
    <source>
        <dbReference type="ARBA" id="ARBA00022723"/>
    </source>
</evidence>
<dbReference type="Proteomes" id="UP000811609">
    <property type="component" value="Chromosome 8"/>
</dbReference>
<protein>
    <recommendedName>
        <fullName evidence="9">gibberellin 2beta-dioxygenase</fullName>
        <ecNumber evidence="9">1.14.11.13</ecNumber>
    </recommendedName>
</protein>
<dbReference type="PANTHER" id="PTHR47990">
    <property type="entry name" value="2-OXOGLUTARATE (2OG) AND FE(II)-DEPENDENT OXYGENASE SUPERFAMILY PROTEIN-RELATED"/>
    <property type="match status" value="1"/>
</dbReference>
<organism evidence="12 13">
    <name type="scientific">Carya illinoinensis</name>
    <name type="common">Pecan</name>
    <dbReference type="NCBI Taxonomy" id="32201"/>
    <lineage>
        <taxon>Eukaryota</taxon>
        <taxon>Viridiplantae</taxon>
        <taxon>Streptophyta</taxon>
        <taxon>Embryophyta</taxon>
        <taxon>Tracheophyta</taxon>
        <taxon>Spermatophyta</taxon>
        <taxon>Magnoliopsida</taxon>
        <taxon>eudicotyledons</taxon>
        <taxon>Gunneridae</taxon>
        <taxon>Pentapetalae</taxon>
        <taxon>rosids</taxon>
        <taxon>fabids</taxon>
        <taxon>Fagales</taxon>
        <taxon>Juglandaceae</taxon>
        <taxon>Carya</taxon>
    </lineage>
</organism>
<proteinExistence type="inferred from homology"/>
<evidence type="ECO:0000256" key="1">
    <source>
        <dbReference type="ARBA" id="ARBA00004972"/>
    </source>
</evidence>
<comment type="pathway">
    <text evidence="6">Plant hormone biosynthesis; gibberellin biosynthesis.</text>
</comment>
<comment type="catalytic activity">
    <reaction evidence="7">
        <text>gibberellin A1 + 2-oxoglutarate + O2 = gibberellin A8 + succinate + CO2</text>
        <dbReference type="Rhea" id="RHEA:15005"/>
        <dbReference type="ChEBI" id="CHEBI:15379"/>
        <dbReference type="ChEBI" id="CHEBI:16526"/>
        <dbReference type="ChEBI" id="CHEBI:16810"/>
        <dbReference type="ChEBI" id="CHEBI:30031"/>
        <dbReference type="ChEBI" id="CHEBI:58524"/>
        <dbReference type="ChEBI" id="CHEBI:58594"/>
        <dbReference type="EC" id="1.14.11.13"/>
    </reaction>
</comment>
<dbReference type="Pfam" id="PF03171">
    <property type="entry name" value="2OG-FeII_Oxy"/>
    <property type="match status" value="1"/>
</dbReference>
<feature type="domain" description="Fe2OG dioxygenase" evidence="11">
    <location>
        <begin position="168"/>
        <end position="283"/>
    </location>
</feature>
<evidence type="ECO:0000256" key="5">
    <source>
        <dbReference type="ARBA" id="ARBA00023004"/>
    </source>
</evidence>
<evidence type="ECO:0000313" key="13">
    <source>
        <dbReference type="Proteomes" id="UP000811609"/>
    </source>
</evidence>
<evidence type="ECO:0000256" key="3">
    <source>
        <dbReference type="ARBA" id="ARBA00022964"/>
    </source>
</evidence>
<comment type="caution">
    <text evidence="12">The sequence shown here is derived from an EMBL/GenBank/DDBJ whole genome shotgun (WGS) entry which is preliminary data.</text>
</comment>
<dbReference type="InterPro" id="IPR044861">
    <property type="entry name" value="IPNS-like_FE2OG_OXY"/>
</dbReference>
<keyword evidence="4 10" id="KW-0560">Oxidoreductase</keyword>
<dbReference type="InterPro" id="IPR050231">
    <property type="entry name" value="Iron_ascorbate_oxido_reductase"/>
</dbReference>
<keyword evidence="5 10" id="KW-0408">Iron</keyword>
<evidence type="ECO:0000256" key="10">
    <source>
        <dbReference type="RuleBase" id="RU003682"/>
    </source>
</evidence>
<evidence type="ECO:0000256" key="4">
    <source>
        <dbReference type="ARBA" id="ARBA00023002"/>
    </source>
</evidence>
<evidence type="ECO:0000259" key="11">
    <source>
        <dbReference type="PROSITE" id="PS51471"/>
    </source>
</evidence>
<evidence type="ECO:0000256" key="6">
    <source>
        <dbReference type="ARBA" id="ARBA00037909"/>
    </source>
</evidence>
<dbReference type="EMBL" id="CM031816">
    <property type="protein sequence ID" value="KAG6644928.1"/>
    <property type="molecule type" value="Genomic_DNA"/>
</dbReference>
<dbReference type="EC" id="1.14.11.13" evidence="9"/>
<sequence length="345" mass="38209">MVVPSPTPTRTKKTKAVGIPTIDLSLNMSTLSDQLVKACEEFGFFKLINHGVSKEIIQKLEEEGAGFFAKATTEKQRAGPASPFGYGCKNIGRNGDMGELEYLLLHTSPLSISERSTAISNDPTKFCCAVNNYVGAVKDIACEILDLVAEGLRIQDKCVFSRLISDVQSDSLLRINHYPGVNGIDDWDPSPKLHQCKSNRIGFGEHSDPQILTILRSNDVGGLQIALQDGLWIPVPPDPNEFFVFVGDALQALTNGRLVSVRHRALSNSSMKPRMSMMYFGAPPLNAWISPLSELVSPQKPNLYKPFTWEEYKKAAYSLRLGDTRLDLFKICTHHDQEIINSLIN</sequence>
<evidence type="ECO:0000256" key="8">
    <source>
        <dbReference type="ARBA" id="ARBA00061282"/>
    </source>
</evidence>
<comment type="pathway">
    <text evidence="1">Hormone biosynthesis.</text>
</comment>
<dbReference type="InterPro" id="IPR005123">
    <property type="entry name" value="Oxoglu/Fe-dep_dioxygenase_dom"/>
</dbReference>
<keyword evidence="2 10" id="KW-0479">Metal-binding</keyword>
<dbReference type="Pfam" id="PF14226">
    <property type="entry name" value="DIOX_N"/>
    <property type="match status" value="1"/>
</dbReference>
<dbReference type="GO" id="GO:0045543">
    <property type="term" value="F:gibberellin 2-beta-dioxygenase activity"/>
    <property type="evidence" value="ECO:0007669"/>
    <property type="project" value="UniProtKB-EC"/>
</dbReference>
<dbReference type="InterPro" id="IPR026992">
    <property type="entry name" value="DIOX_N"/>
</dbReference>
<evidence type="ECO:0000256" key="7">
    <source>
        <dbReference type="ARBA" id="ARBA00052204"/>
    </source>
</evidence>
<evidence type="ECO:0000313" key="12">
    <source>
        <dbReference type="EMBL" id="KAG6644928.1"/>
    </source>
</evidence>
<dbReference type="GO" id="GO:0046872">
    <property type="term" value="F:metal ion binding"/>
    <property type="evidence" value="ECO:0007669"/>
    <property type="project" value="UniProtKB-KW"/>
</dbReference>